<comment type="caution">
    <text evidence="1">The sequence shown here is derived from an EMBL/GenBank/DDBJ whole genome shotgun (WGS) entry which is preliminary data.</text>
</comment>
<dbReference type="PATRIC" id="fig|251720.4.peg.4049"/>
<dbReference type="Proteomes" id="UP000050266">
    <property type="component" value="Unassembled WGS sequence"/>
</dbReference>
<sequence>MPAQAPATRQPVAHLHVHLQKPGGTFDSGVAERPGHCGSDQTVRAFQASGGRIIKLLVMQDDALVRKVVSGLDLSENWIRFDSIRVYGGDAVQIAELESEVWQHAARSYGRPLAELIRVALRSYARPPGLDDLTRLYRSSIGPDAFAALQACLAGDWGNDDPKADFLWLRTHKRDYLYYCVLKRLVCDHLASQAMRDSLFSADLGV</sequence>
<dbReference type="EMBL" id="LJRQ01000033">
    <property type="protein sequence ID" value="KPZ18169.1"/>
    <property type="molecule type" value="Genomic_DNA"/>
</dbReference>
<evidence type="ECO:0000313" key="2">
    <source>
        <dbReference type="Proteomes" id="UP000050266"/>
    </source>
</evidence>
<protein>
    <submittedName>
        <fullName evidence="1">Uncharacterized protein</fullName>
    </submittedName>
</protein>
<name>A0A0N8TF45_PSEA0</name>
<accession>A0A0N8TF45</accession>
<proteinExistence type="predicted"/>
<gene>
    <name evidence="1" type="ORF">ALO41_02944</name>
</gene>
<reference evidence="1 2" key="1">
    <citation type="submission" date="2015-09" db="EMBL/GenBank/DDBJ databases">
        <title>Genome announcement of multiple Pseudomonas syringae strains.</title>
        <authorList>
            <person name="Thakur S."/>
            <person name="Wang P.W."/>
            <person name="Gong Y."/>
            <person name="Weir B.S."/>
            <person name="Guttman D.S."/>
        </authorList>
    </citation>
    <scope>NUCLEOTIDE SEQUENCE [LARGE SCALE GENOMIC DNA]</scope>
    <source>
        <strain evidence="1 2">ICMP3962</strain>
    </source>
</reference>
<evidence type="ECO:0000313" key="1">
    <source>
        <dbReference type="EMBL" id="KPZ18169.1"/>
    </source>
</evidence>
<dbReference type="AlphaFoldDB" id="A0A0N8TF45"/>
<organism evidence="1 2">
    <name type="scientific">Pseudomonas amygdali pv. ulmi</name>
    <dbReference type="NCBI Taxonomy" id="251720"/>
    <lineage>
        <taxon>Bacteria</taxon>
        <taxon>Pseudomonadati</taxon>
        <taxon>Pseudomonadota</taxon>
        <taxon>Gammaproteobacteria</taxon>
        <taxon>Pseudomonadales</taxon>
        <taxon>Pseudomonadaceae</taxon>
        <taxon>Pseudomonas</taxon>
        <taxon>Pseudomonas amygdali</taxon>
    </lineage>
</organism>